<dbReference type="AlphaFoldDB" id="A0A4S4MRW7"/>
<dbReference type="EMBL" id="SGPM01000198">
    <property type="protein sequence ID" value="THH28167.1"/>
    <property type="molecule type" value="Genomic_DNA"/>
</dbReference>
<accession>A0A4S4MRW7</accession>
<organism evidence="1 2">
    <name type="scientific">Antrodiella citrinella</name>
    <dbReference type="NCBI Taxonomy" id="2447956"/>
    <lineage>
        <taxon>Eukaryota</taxon>
        <taxon>Fungi</taxon>
        <taxon>Dikarya</taxon>
        <taxon>Basidiomycota</taxon>
        <taxon>Agaricomycotina</taxon>
        <taxon>Agaricomycetes</taxon>
        <taxon>Polyporales</taxon>
        <taxon>Steccherinaceae</taxon>
        <taxon>Antrodiella</taxon>
    </lineage>
</organism>
<gene>
    <name evidence="1" type="ORF">EUX98_g6030</name>
</gene>
<sequence>MQLVTHGSLHELELKLDSDRPMFLDTIEVAIFPPLSAINSLHTLHLRVRWVLSWVALLSTADDGLFILAALPHIPPTVRSLQITLVVPGEIWGIDDYVSFLREEKFQAGLRALKKLELTELKVEVTPELSVLPSLVVVKNIKKEILGALGDCGLLVR</sequence>
<keyword evidence="2" id="KW-1185">Reference proteome</keyword>
<evidence type="ECO:0000313" key="2">
    <source>
        <dbReference type="Proteomes" id="UP000308730"/>
    </source>
</evidence>
<proteinExistence type="predicted"/>
<protein>
    <submittedName>
        <fullName evidence="1">Uncharacterized protein</fullName>
    </submittedName>
</protein>
<dbReference type="Proteomes" id="UP000308730">
    <property type="component" value="Unassembled WGS sequence"/>
</dbReference>
<name>A0A4S4MRW7_9APHY</name>
<comment type="caution">
    <text evidence="1">The sequence shown here is derived from an EMBL/GenBank/DDBJ whole genome shotgun (WGS) entry which is preliminary data.</text>
</comment>
<evidence type="ECO:0000313" key="1">
    <source>
        <dbReference type="EMBL" id="THH28167.1"/>
    </source>
</evidence>
<reference evidence="1 2" key="1">
    <citation type="submission" date="2019-02" db="EMBL/GenBank/DDBJ databases">
        <title>Genome sequencing of the rare red list fungi Antrodiella citrinella (Flaviporus citrinellus).</title>
        <authorList>
            <person name="Buettner E."/>
            <person name="Kellner H."/>
        </authorList>
    </citation>
    <scope>NUCLEOTIDE SEQUENCE [LARGE SCALE GENOMIC DNA]</scope>
    <source>
        <strain evidence="1 2">DSM 108506</strain>
    </source>
</reference>